<dbReference type="GO" id="GO:0016020">
    <property type="term" value="C:membrane"/>
    <property type="evidence" value="ECO:0007669"/>
    <property type="project" value="UniProtKB-SubCell"/>
</dbReference>
<evidence type="ECO:0000256" key="6">
    <source>
        <dbReference type="ARBA" id="ARBA00022989"/>
    </source>
</evidence>
<evidence type="ECO:0000256" key="9">
    <source>
        <dbReference type="SAM" id="Phobius"/>
    </source>
</evidence>
<comment type="caution">
    <text evidence="10">The sequence shown here is derived from an EMBL/GenBank/DDBJ whole genome shotgun (WGS) entry which is preliminary data.</text>
</comment>
<comment type="subcellular location">
    <subcellularLocation>
        <location evidence="1">Membrane</location>
    </subcellularLocation>
</comment>
<keyword evidence="7" id="KW-0811">Translocation</keyword>
<dbReference type="Pfam" id="PF00584">
    <property type="entry name" value="SecE"/>
    <property type="match status" value="1"/>
</dbReference>
<feature type="transmembrane region" description="Helical" evidence="9">
    <location>
        <begin position="33"/>
        <end position="50"/>
    </location>
</feature>
<comment type="similarity">
    <text evidence="2">Belongs to the SecE/SEC61-gamma family.</text>
</comment>
<evidence type="ECO:0000256" key="1">
    <source>
        <dbReference type="ARBA" id="ARBA00004370"/>
    </source>
</evidence>
<dbReference type="Gene3D" id="1.20.5.1030">
    <property type="entry name" value="Preprotein translocase secy subunit"/>
    <property type="match status" value="1"/>
</dbReference>
<dbReference type="Proteomes" id="UP001314263">
    <property type="component" value="Unassembled WGS sequence"/>
</dbReference>
<evidence type="ECO:0000313" key="11">
    <source>
        <dbReference type="Proteomes" id="UP001314263"/>
    </source>
</evidence>
<dbReference type="InterPro" id="IPR038379">
    <property type="entry name" value="SecE_sf"/>
</dbReference>
<evidence type="ECO:0000313" key="10">
    <source>
        <dbReference type="EMBL" id="CAK0785560.1"/>
    </source>
</evidence>
<evidence type="ECO:0000256" key="5">
    <source>
        <dbReference type="ARBA" id="ARBA00022927"/>
    </source>
</evidence>
<keyword evidence="6 9" id="KW-1133">Transmembrane helix</keyword>
<evidence type="ECO:0008006" key="12">
    <source>
        <dbReference type="Google" id="ProtNLM"/>
    </source>
</evidence>
<dbReference type="EMBL" id="CAUYUE010000012">
    <property type="protein sequence ID" value="CAK0785560.1"/>
    <property type="molecule type" value="Genomic_DNA"/>
</dbReference>
<evidence type="ECO:0000256" key="7">
    <source>
        <dbReference type="ARBA" id="ARBA00023010"/>
    </source>
</evidence>
<evidence type="ECO:0000256" key="2">
    <source>
        <dbReference type="ARBA" id="ARBA00008274"/>
    </source>
</evidence>
<keyword evidence="8 9" id="KW-0472">Membrane</keyword>
<name>A0AAV1IGH2_9CHLO</name>
<keyword evidence="5" id="KW-0653">Protein transport</keyword>
<keyword evidence="4 9" id="KW-0812">Transmembrane</keyword>
<reference evidence="10 11" key="1">
    <citation type="submission" date="2023-10" db="EMBL/GenBank/DDBJ databases">
        <authorList>
            <person name="Maclean D."/>
            <person name="Macfadyen A."/>
        </authorList>
    </citation>
    <scope>NUCLEOTIDE SEQUENCE [LARGE SCALE GENOMIC DNA]</scope>
</reference>
<evidence type="ECO:0000256" key="8">
    <source>
        <dbReference type="ARBA" id="ARBA00023136"/>
    </source>
</evidence>
<dbReference type="GO" id="GO:0006605">
    <property type="term" value="P:protein targeting"/>
    <property type="evidence" value="ECO:0007669"/>
    <property type="project" value="InterPro"/>
</dbReference>
<dbReference type="GO" id="GO:0006886">
    <property type="term" value="P:intracellular protein transport"/>
    <property type="evidence" value="ECO:0007669"/>
    <property type="project" value="InterPro"/>
</dbReference>
<organism evidence="10 11">
    <name type="scientific">Coccomyxa viridis</name>
    <dbReference type="NCBI Taxonomy" id="1274662"/>
    <lineage>
        <taxon>Eukaryota</taxon>
        <taxon>Viridiplantae</taxon>
        <taxon>Chlorophyta</taxon>
        <taxon>core chlorophytes</taxon>
        <taxon>Trebouxiophyceae</taxon>
        <taxon>Trebouxiophyceae incertae sedis</taxon>
        <taxon>Coccomyxaceae</taxon>
        <taxon>Coccomyxa</taxon>
    </lineage>
</organism>
<evidence type="ECO:0000256" key="4">
    <source>
        <dbReference type="ARBA" id="ARBA00022692"/>
    </source>
</evidence>
<keyword evidence="3" id="KW-0813">Transport</keyword>
<feature type="transmembrane region" description="Helical" evidence="9">
    <location>
        <begin position="62"/>
        <end position="82"/>
    </location>
</feature>
<dbReference type="InterPro" id="IPR001901">
    <property type="entry name" value="Translocase_SecE/Sec61-g"/>
</dbReference>
<evidence type="ECO:0000256" key="3">
    <source>
        <dbReference type="ARBA" id="ARBA00022448"/>
    </source>
</evidence>
<proteinExistence type="inferred from homology"/>
<keyword evidence="11" id="KW-1185">Reference proteome</keyword>
<sequence length="100" mass="11263">MQKGPLYRPNSTLRQGKISTHRGSVRSRRWQRGFAWIIIAALAIIIIIRARELTYPKPKEMLRLTLIVLACSALLTALVWAIDAAFASVLLPPVLRKMAI</sequence>
<dbReference type="AlphaFoldDB" id="A0AAV1IGH2"/>
<gene>
    <name evidence="10" type="ORF">CVIRNUC_008770</name>
</gene>
<protein>
    <recommendedName>
        <fullName evidence="12">Preprotein translocase subunit SecE</fullName>
    </recommendedName>
</protein>
<accession>A0AAV1IGH2</accession>